<keyword evidence="4 6" id="KW-0862">Zinc</keyword>
<name>A0A2I0BC73_9ASPA</name>
<dbReference type="PANTHER" id="PTHR18952">
    <property type="entry name" value="CARBONIC ANHYDRASE"/>
    <property type="match status" value="1"/>
</dbReference>
<dbReference type="PROSITE" id="PS51144">
    <property type="entry name" value="ALPHA_CA_2"/>
    <property type="match status" value="1"/>
</dbReference>
<dbReference type="Pfam" id="PF00194">
    <property type="entry name" value="Carb_anhydrase"/>
    <property type="match status" value="1"/>
</dbReference>
<dbReference type="STRING" id="1088818.A0A2I0BC73"/>
<dbReference type="InterPro" id="IPR036398">
    <property type="entry name" value="CA_dom_sf"/>
</dbReference>
<dbReference type="GO" id="GO:0004089">
    <property type="term" value="F:carbonate dehydratase activity"/>
    <property type="evidence" value="ECO:0007669"/>
    <property type="project" value="UniProtKB-UniRule"/>
</dbReference>
<accession>A0A2I0BC73</accession>
<dbReference type="EMBL" id="KZ451895">
    <property type="protein sequence ID" value="PKA65398.1"/>
    <property type="molecule type" value="Genomic_DNA"/>
</dbReference>
<keyword evidence="9" id="KW-1185">Reference proteome</keyword>
<keyword evidence="3 6" id="KW-0479">Metal-binding</keyword>
<dbReference type="PANTHER" id="PTHR18952:SF236">
    <property type="entry name" value="ALPHA CARBONIC ANHYDRASE 1, CHLOROPLASTIC"/>
    <property type="match status" value="1"/>
</dbReference>
<evidence type="ECO:0000256" key="1">
    <source>
        <dbReference type="ARBA" id="ARBA00001947"/>
    </source>
</evidence>
<dbReference type="InterPro" id="IPR018338">
    <property type="entry name" value="Carbonic_anhydrase_a-class_CS"/>
</dbReference>
<proteinExistence type="inferred from homology"/>
<dbReference type="PROSITE" id="PS00162">
    <property type="entry name" value="ALPHA_CA_1"/>
    <property type="match status" value="1"/>
</dbReference>
<sequence length="189" mass="21934">MQVKFNEGASYITQDGNNYTLKQLHWHAPSEHTMNHKKFPLELHLVHKSEDGSISVAAILYDFGKPDPFISQVLTAWMQLKDVVTRLGADRLAELPVDRVKMKALKRRTRWLFEYMGSLTTPPCSENVTWHVFGKVRKVTYDQVALIRSPLTHEFQHNSRPTQPLNGRAVELYDQRKHNHHSKRWSHGG</sequence>
<reference evidence="8 9" key="1">
    <citation type="journal article" date="2017" name="Nature">
        <title>The Apostasia genome and the evolution of orchids.</title>
        <authorList>
            <person name="Zhang G.Q."/>
            <person name="Liu K.W."/>
            <person name="Li Z."/>
            <person name="Lohaus R."/>
            <person name="Hsiao Y.Y."/>
            <person name="Niu S.C."/>
            <person name="Wang J.Y."/>
            <person name="Lin Y.C."/>
            <person name="Xu Q."/>
            <person name="Chen L.J."/>
            <person name="Yoshida K."/>
            <person name="Fujiwara S."/>
            <person name="Wang Z.W."/>
            <person name="Zhang Y.Q."/>
            <person name="Mitsuda N."/>
            <person name="Wang M."/>
            <person name="Liu G.H."/>
            <person name="Pecoraro L."/>
            <person name="Huang H.X."/>
            <person name="Xiao X.J."/>
            <person name="Lin M."/>
            <person name="Wu X.Y."/>
            <person name="Wu W.L."/>
            <person name="Chen Y.Y."/>
            <person name="Chang S.B."/>
            <person name="Sakamoto S."/>
            <person name="Ohme-Takagi M."/>
            <person name="Yagi M."/>
            <person name="Zeng S.J."/>
            <person name="Shen C.Y."/>
            <person name="Yeh C.M."/>
            <person name="Luo Y.B."/>
            <person name="Tsai W.C."/>
            <person name="Van de Peer Y."/>
            <person name="Liu Z.J."/>
        </authorList>
    </citation>
    <scope>NUCLEOTIDE SEQUENCE [LARGE SCALE GENOMIC DNA]</scope>
    <source>
        <strain evidence="9">cv. Shenzhen</strain>
        <tissue evidence="8">Stem</tissue>
    </source>
</reference>
<evidence type="ECO:0000256" key="6">
    <source>
        <dbReference type="RuleBase" id="RU367011"/>
    </source>
</evidence>
<protein>
    <recommendedName>
        <fullName evidence="2 6">Carbonic anhydrase</fullName>
        <ecNumber evidence="2 6">4.2.1.1</ecNumber>
    </recommendedName>
</protein>
<organism evidence="8 9">
    <name type="scientific">Apostasia shenzhenica</name>
    <dbReference type="NCBI Taxonomy" id="1088818"/>
    <lineage>
        <taxon>Eukaryota</taxon>
        <taxon>Viridiplantae</taxon>
        <taxon>Streptophyta</taxon>
        <taxon>Embryophyta</taxon>
        <taxon>Tracheophyta</taxon>
        <taxon>Spermatophyta</taxon>
        <taxon>Magnoliopsida</taxon>
        <taxon>Liliopsida</taxon>
        <taxon>Asparagales</taxon>
        <taxon>Orchidaceae</taxon>
        <taxon>Apostasioideae</taxon>
        <taxon>Apostasia</taxon>
    </lineage>
</organism>
<comment type="cofactor">
    <cofactor evidence="1 6">
        <name>Zn(2+)</name>
        <dbReference type="ChEBI" id="CHEBI:29105"/>
    </cofactor>
</comment>
<dbReference type="EC" id="4.2.1.1" evidence="2 6"/>
<evidence type="ECO:0000313" key="9">
    <source>
        <dbReference type="Proteomes" id="UP000236161"/>
    </source>
</evidence>
<dbReference type="AlphaFoldDB" id="A0A2I0BC73"/>
<dbReference type="InterPro" id="IPR041891">
    <property type="entry name" value="Alpha_CA_prokaryot-like"/>
</dbReference>
<evidence type="ECO:0000256" key="5">
    <source>
        <dbReference type="ARBA" id="ARBA00023239"/>
    </source>
</evidence>
<dbReference type="SMART" id="SM01057">
    <property type="entry name" value="Carb_anhydrase"/>
    <property type="match status" value="1"/>
</dbReference>
<dbReference type="GO" id="GO:0006730">
    <property type="term" value="P:one-carbon metabolic process"/>
    <property type="evidence" value="ECO:0007669"/>
    <property type="project" value="TreeGrafter"/>
</dbReference>
<dbReference type="Gene3D" id="3.10.200.10">
    <property type="entry name" value="Alpha carbonic anhydrase"/>
    <property type="match status" value="1"/>
</dbReference>
<evidence type="ECO:0000256" key="2">
    <source>
        <dbReference type="ARBA" id="ARBA00012925"/>
    </source>
</evidence>
<dbReference type="Proteomes" id="UP000236161">
    <property type="component" value="Unassembled WGS sequence"/>
</dbReference>
<gene>
    <name evidence="8" type="primary">NEC3</name>
    <name evidence="8" type="ORF">AXF42_Ash005732</name>
</gene>
<dbReference type="InterPro" id="IPR023561">
    <property type="entry name" value="Carbonic_anhydrase_a-class"/>
</dbReference>
<dbReference type="SUPFAM" id="SSF51069">
    <property type="entry name" value="Carbonic anhydrase"/>
    <property type="match status" value="1"/>
</dbReference>
<comment type="function">
    <text evidence="6">Reversible hydration of carbon dioxide.</text>
</comment>
<keyword evidence="5 6" id="KW-0456">Lyase</keyword>
<evidence type="ECO:0000259" key="7">
    <source>
        <dbReference type="PROSITE" id="PS51144"/>
    </source>
</evidence>
<feature type="domain" description="Alpha-carbonic anhydrase" evidence="7">
    <location>
        <begin position="1"/>
        <end position="174"/>
    </location>
</feature>
<comment type="catalytic activity">
    <reaction evidence="6">
        <text>hydrogencarbonate + H(+) = CO2 + H2O</text>
        <dbReference type="Rhea" id="RHEA:10748"/>
        <dbReference type="ChEBI" id="CHEBI:15377"/>
        <dbReference type="ChEBI" id="CHEBI:15378"/>
        <dbReference type="ChEBI" id="CHEBI:16526"/>
        <dbReference type="ChEBI" id="CHEBI:17544"/>
        <dbReference type="EC" id="4.2.1.1"/>
    </reaction>
</comment>
<evidence type="ECO:0000256" key="4">
    <source>
        <dbReference type="ARBA" id="ARBA00022833"/>
    </source>
</evidence>
<dbReference type="CDD" id="cd03124">
    <property type="entry name" value="alpha_CA_prokaryotic_like"/>
    <property type="match status" value="1"/>
</dbReference>
<evidence type="ECO:0000313" key="8">
    <source>
        <dbReference type="EMBL" id="PKA65398.1"/>
    </source>
</evidence>
<comment type="similarity">
    <text evidence="6">Belongs to the alpha-carbonic anhydrase family.</text>
</comment>
<dbReference type="InterPro" id="IPR001148">
    <property type="entry name" value="CA_dom"/>
</dbReference>
<evidence type="ECO:0000256" key="3">
    <source>
        <dbReference type="ARBA" id="ARBA00022723"/>
    </source>
</evidence>
<dbReference type="OrthoDB" id="429145at2759"/>
<dbReference type="GO" id="GO:0008270">
    <property type="term" value="F:zinc ion binding"/>
    <property type="evidence" value="ECO:0007669"/>
    <property type="project" value="UniProtKB-UniRule"/>
</dbReference>